<evidence type="ECO:0000256" key="2">
    <source>
        <dbReference type="SAM" id="SignalP"/>
    </source>
</evidence>
<dbReference type="RefSeq" id="WP_397712988.1">
    <property type="nucleotide sequence ID" value="NZ_JBIRGN010000003.1"/>
</dbReference>
<evidence type="ECO:0000313" key="3">
    <source>
        <dbReference type="EMBL" id="MFH8547099.1"/>
    </source>
</evidence>
<keyword evidence="2" id="KW-0732">Signal</keyword>
<organism evidence="3 4">
    <name type="scientific">Streptomyces longisporoflavus</name>
    <dbReference type="NCBI Taxonomy" id="28044"/>
    <lineage>
        <taxon>Bacteria</taxon>
        <taxon>Bacillati</taxon>
        <taxon>Actinomycetota</taxon>
        <taxon>Actinomycetes</taxon>
        <taxon>Kitasatosporales</taxon>
        <taxon>Streptomycetaceae</taxon>
        <taxon>Streptomyces</taxon>
    </lineage>
</organism>
<proteinExistence type="predicted"/>
<evidence type="ECO:0000313" key="4">
    <source>
        <dbReference type="Proteomes" id="UP001610818"/>
    </source>
</evidence>
<evidence type="ECO:0000256" key="1">
    <source>
        <dbReference type="SAM" id="MobiDB-lite"/>
    </source>
</evidence>
<feature type="signal peptide" evidence="2">
    <location>
        <begin position="1"/>
        <end position="26"/>
    </location>
</feature>
<sequence>MRNAKRAAAALTLAAAALAVTGPASADEAPREGGQINLPDDPGEVVDGVRTGLDVAAMAWETAARSR</sequence>
<feature type="region of interest" description="Disordered" evidence="1">
    <location>
        <begin position="22"/>
        <end position="44"/>
    </location>
</feature>
<dbReference type="EMBL" id="JBIRGQ010000003">
    <property type="protein sequence ID" value="MFH8547099.1"/>
    <property type="molecule type" value="Genomic_DNA"/>
</dbReference>
<keyword evidence="4" id="KW-1185">Reference proteome</keyword>
<comment type="caution">
    <text evidence="3">The sequence shown here is derived from an EMBL/GenBank/DDBJ whole genome shotgun (WGS) entry which is preliminary data.</text>
</comment>
<protein>
    <recommendedName>
        <fullName evidence="5">Secreted protein</fullName>
    </recommendedName>
</protein>
<dbReference type="Proteomes" id="UP001610818">
    <property type="component" value="Unassembled WGS sequence"/>
</dbReference>
<feature type="chain" id="PRO_5047424419" description="Secreted protein" evidence="2">
    <location>
        <begin position="27"/>
        <end position="67"/>
    </location>
</feature>
<reference evidence="3 4" key="1">
    <citation type="submission" date="2024-10" db="EMBL/GenBank/DDBJ databases">
        <title>The Natural Products Discovery Center: Release of the First 8490 Sequenced Strains for Exploring Actinobacteria Biosynthetic Diversity.</title>
        <authorList>
            <person name="Kalkreuter E."/>
            <person name="Kautsar S.A."/>
            <person name="Yang D."/>
            <person name="Bader C.D."/>
            <person name="Teijaro C.N."/>
            <person name="Fluegel L."/>
            <person name="Davis C.M."/>
            <person name="Simpson J.R."/>
            <person name="Lauterbach L."/>
            <person name="Steele A.D."/>
            <person name="Gui C."/>
            <person name="Meng S."/>
            <person name="Li G."/>
            <person name="Viehrig K."/>
            <person name="Ye F."/>
            <person name="Su P."/>
            <person name="Kiefer A.F."/>
            <person name="Nichols A."/>
            <person name="Cepeda A.J."/>
            <person name="Yan W."/>
            <person name="Fan B."/>
            <person name="Jiang Y."/>
            <person name="Adhikari A."/>
            <person name="Zheng C.-J."/>
            <person name="Schuster L."/>
            <person name="Cowan T.M."/>
            <person name="Smanski M.J."/>
            <person name="Chevrette M.G."/>
            <person name="De Carvalho L.P.S."/>
            <person name="Shen B."/>
        </authorList>
    </citation>
    <scope>NUCLEOTIDE SEQUENCE [LARGE SCALE GENOMIC DNA]</scope>
    <source>
        <strain evidence="3 4">NPDC017990</strain>
    </source>
</reference>
<accession>A0ABW7QRG4</accession>
<gene>
    <name evidence="3" type="ORF">ACH4F9_19030</name>
</gene>
<name>A0ABW7QRG4_9ACTN</name>
<evidence type="ECO:0008006" key="5">
    <source>
        <dbReference type="Google" id="ProtNLM"/>
    </source>
</evidence>